<dbReference type="EMBL" id="JACJTB010000022">
    <property type="protein sequence ID" value="MBD2596054.1"/>
    <property type="molecule type" value="Genomic_DNA"/>
</dbReference>
<accession>A0ABR8FZM6</accession>
<evidence type="ECO:0000313" key="2">
    <source>
        <dbReference type="EMBL" id="MBD2596054.1"/>
    </source>
</evidence>
<evidence type="ECO:0000256" key="1">
    <source>
        <dbReference type="SAM" id="MobiDB-lite"/>
    </source>
</evidence>
<keyword evidence="3" id="KW-1185">Reference proteome</keyword>
<feature type="region of interest" description="Disordered" evidence="1">
    <location>
        <begin position="231"/>
        <end position="260"/>
    </location>
</feature>
<comment type="caution">
    <text evidence="2">The sequence shown here is derived from an EMBL/GenBank/DDBJ whole genome shotgun (WGS) entry which is preliminary data.</text>
</comment>
<gene>
    <name evidence="2" type="ORF">H6G74_17225</name>
</gene>
<name>A0ABR8FZM6_9NOSO</name>
<dbReference type="Proteomes" id="UP000603457">
    <property type="component" value="Unassembled WGS sequence"/>
</dbReference>
<organism evidence="2 3">
    <name type="scientific">Nostoc spongiaeforme FACHB-130</name>
    <dbReference type="NCBI Taxonomy" id="1357510"/>
    <lineage>
        <taxon>Bacteria</taxon>
        <taxon>Bacillati</taxon>
        <taxon>Cyanobacteriota</taxon>
        <taxon>Cyanophyceae</taxon>
        <taxon>Nostocales</taxon>
        <taxon>Nostocaceae</taxon>
        <taxon>Nostoc</taxon>
    </lineage>
</organism>
<sequence length="260" mass="29185">MPYTKEALQNMYSLSPEDVKAALEICELSTDQEEYSDEEITAVDFQQAVELVKQQHSQASATPENDITEVKKRRKAKPLDITELLGKARNKGFKLTLMEAMQLLQACGLEEKDEYSSAECDRFLEAGDLIKNQGKSVQEVAQHFGLTTDTNASPSNLDADTDTLLEQLGETTALLGQEERELIREMVKQKAKGDMAGLPKLYLQSLLEEMRSPEFQNEWQQLRNAFKDKIMGKKPTSPIFPQPQPLMTLPPTSDNGLVSE</sequence>
<dbReference type="RefSeq" id="WP_190968811.1">
    <property type="nucleotide sequence ID" value="NZ_JACJTB010000022.1"/>
</dbReference>
<evidence type="ECO:0000313" key="3">
    <source>
        <dbReference type="Proteomes" id="UP000603457"/>
    </source>
</evidence>
<protein>
    <submittedName>
        <fullName evidence="2">Uncharacterized protein</fullName>
    </submittedName>
</protein>
<proteinExistence type="predicted"/>
<reference evidence="2 3" key="1">
    <citation type="journal article" date="2020" name="ISME J.">
        <title>Comparative genomics reveals insights into cyanobacterial evolution and habitat adaptation.</title>
        <authorList>
            <person name="Chen M.Y."/>
            <person name="Teng W.K."/>
            <person name="Zhao L."/>
            <person name="Hu C.X."/>
            <person name="Zhou Y.K."/>
            <person name="Han B.P."/>
            <person name="Song L.R."/>
            <person name="Shu W.S."/>
        </authorList>
    </citation>
    <scope>NUCLEOTIDE SEQUENCE [LARGE SCALE GENOMIC DNA]</scope>
    <source>
        <strain evidence="2 3">FACHB-130</strain>
    </source>
</reference>